<feature type="transmembrane region" description="Helical" evidence="5">
    <location>
        <begin position="49"/>
        <end position="69"/>
    </location>
</feature>
<keyword evidence="1 5" id="KW-1003">Cell membrane</keyword>
<feature type="compositionally biased region" description="Basic and acidic residues" evidence="6">
    <location>
        <begin position="95"/>
        <end position="110"/>
    </location>
</feature>
<evidence type="ECO:0000256" key="3">
    <source>
        <dbReference type="ARBA" id="ARBA00022989"/>
    </source>
</evidence>
<evidence type="ECO:0000256" key="6">
    <source>
        <dbReference type="SAM" id="MobiDB-lite"/>
    </source>
</evidence>
<feature type="domain" description="Lipopolysaccharide assembly protein A" evidence="7">
    <location>
        <begin position="28"/>
        <end position="88"/>
    </location>
</feature>
<comment type="similarity">
    <text evidence="5">Belongs to the LapA family.</text>
</comment>
<dbReference type="AlphaFoldDB" id="A0A1E5IPI2"/>
<evidence type="ECO:0000259" key="7">
    <source>
        <dbReference type="Pfam" id="PF06305"/>
    </source>
</evidence>
<protein>
    <recommendedName>
        <fullName evidence="5">Probable lipopolysaccharide assembly protein A</fullName>
    </recommendedName>
</protein>
<comment type="caution">
    <text evidence="8">The sequence shown here is derived from an EMBL/GenBank/DDBJ whole genome shotgun (WGS) entry which is preliminary data.</text>
</comment>
<dbReference type="HAMAP" id="MF_01948">
    <property type="entry name" value="LPS_assembly_LapA"/>
    <property type="match status" value="1"/>
</dbReference>
<keyword evidence="2 5" id="KW-0812">Transmembrane</keyword>
<comment type="function">
    <text evidence="5">Involved in the assembly of lipopolysaccharide (LPS).</text>
</comment>
<keyword evidence="4 5" id="KW-0472">Membrane</keyword>
<keyword evidence="5" id="KW-0997">Cell inner membrane</keyword>
<comment type="subcellular location">
    <subcellularLocation>
        <location evidence="5">Cell inner membrane</location>
        <topology evidence="5">Single-pass membrane protein</topology>
    </subcellularLocation>
</comment>
<evidence type="ECO:0000313" key="8">
    <source>
        <dbReference type="EMBL" id="OEG72462.1"/>
    </source>
</evidence>
<dbReference type="GO" id="GO:0005886">
    <property type="term" value="C:plasma membrane"/>
    <property type="evidence" value="ECO:0007669"/>
    <property type="project" value="UniProtKB-SubCell"/>
</dbReference>
<evidence type="ECO:0000256" key="4">
    <source>
        <dbReference type="ARBA" id="ARBA00023136"/>
    </source>
</evidence>
<dbReference type="GO" id="GO:0008653">
    <property type="term" value="P:lipopolysaccharide metabolic process"/>
    <property type="evidence" value="ECO:0007669"/>
    <property type="project" value="InterPro"/>
</dbReference>
<accession>A0A1E5IPI2</accession>
<dbReference type="Pfam" id="PF06305">
    <property type="entry name" value="LapA_dom"/>
    <property type="match status" value="1"/>
</dbReference>
<dbReference type="InterPro" id="IPR032906">
    <property type="entry name" value="LapA"/>
</dbReference>
<dbReference type="Proteomes" id="UP000095230">
    <property type="component" value="Unassembled WGS sequence"/>
</dbReference>
<evidence type="ECO:0000256" key="2">
    <source>
        <dbReference type="ARBA" id="ARBA00022692"/>
    </source>
</evidence>
<dbReference type="InterPro" id="IPR010445">
    <property type="entry name" value="LapA_dom"/>
</dbReference>
<evidence type="ECO:0000256" key="5">
    <source>
        <dbReference type="HAMAP-Rule" id="MF_01948"/>
    </source>
</evidence>
<proteinExistence type="inferred from homology"/>
<comment type="caution">
    <text evidence="5">Lacks conserved residue(s) required for the propagation of feature annotation.</text>
</comment>
<evidence type="ECO:0000256" key="1">
    <source>
        <dbReference type="ARBA" id="ARBA00022475"/>
    </source>
</evidence>
<dbReference type="EMBL" id="MCBT01000048">
    <property type="protein sequence ID" value="OEG72462.1"/>
    <property type="molecule type" value="Genomic_DNA"/>
</dbReference>
<evidence type="ECO:0000313" key="9">
    <source>
        <dbReference type="Proteomes" id="UP000095230"/>
    </source>
</evidence>
<gene>
    <name evidence="5" type="primary">lapA</name>
    <name evidence="8" type="ORF">BEL05_05690</name>
</gene>
<sequence>MECDVKSLIATILVALFFVLALVFGARNEQLVTISYFVAQGEYRLPVVLGVVFLAGFLVSWIFAMYHIAKLKLVLRQANKRIEQFEAKNPSSLASDKKQLNGPETKELNA</sequence>
<reference evidence="8 9" key="1">
    <citation type="submission" date="2016-07" db="EMBL/GenBank/DDBJ databases">
        <title>Whole-genome of two Shewanella species isolated from a digestive organ of sea cucumber Apostichopus japonicus Selenka 1867.</title>
        <authorList>
            <person name="Hong H.-H."/>
            <person name="Choi H."/>
            <person name="Cheon S."/>
            <person name="Oh J.-S."/>
            <person name="Lee H.-G."/>
            <person name="Park C."/>
        </authorList>
    </citation>
    <scope>NUCLEOTIDE SEQUENCE [LARGE SCALE GENOMIC DNA]</scope>
    <source>
        <strain evidence="8 9">CSB03KR</strain>
    </source>
</reference>
<feature type="region of interest" description="Disordered" evidence="6">
    <location>
        <begin position="88"/>
        <end position="110"/>
    </location>
</feature>
<keyword evidence="3 5" id="KW-1133">Transmembrane helix</keyword>
<organism evidence="8 9">
    <name type="scientific">Shewanella colwelliana</name>
    <name type="common">Alteromonas colwelliana</name>
    <dbReference type="NCBI Taxonomy" id="23"/>
    <lineage>
        <taxon>Bacteria</taxon>
        <taxon>Pseudomonadati</taxon>
        <taxon>Pseudomonadota</taxon>
        <taxon>Gammaproteobacteria</taxon>
        <taxon>Alteromonadales</taxon>
        <taxon>Shewanellaceae</taxon>
        <taxon>Shewanella</taxon>
    </lineage>
</organism>
<name>A0A1E5IPI2_SHECO</name>
<dbReference type="STRING" id="23.BEL05_05690"/>